<keyword evidence="5" id="KW-0560">Oxidoreductase</keyword>
<sequence>MFHIRHPNGILQFDCKPSWRSTVQARVVIIMASRLQSIFSHLQPVCDQTLAQPNTTSSSSMVVPSNEFRFTVNGCRLTNEQRAFYEKNGFLVIKRLVAPEKLDVFRQRFVQICKREVKVPNITIMRDVAIKDSEFVPGEQAITKIQEWQRDDVMFGYCCLPEVCKICLKIEKLLLSP</sequence>
<dbReference type="GO" id="GO:0001561">
    <property type="term" value="P:fatty acid alpha-oxidation"/>
    <property type="evidence" value="ECO:0007669"/>
    <property type="project" value="InterPro"/>
</dbReference>
<dbReference type="EC" id="1.14.11.18" evidence="2"/>
<proteinExistence type="inferred from homology"/>
<evidence type="ECO:0000256" key="2">
    <source>
        <dbReference type="ARBA" id="ARBA00034809"/>
    </source>
</evidence>
<dbReference type="SUPFAM" id="SSF51197">
    <property type="entry name" value="Clavaminate synthase-like"/>
    <property type="match status" value="1"/>
</dbReference>
<accession>A0AAV4IIZ1</accession>
<protein>
    <recommendedName>
        <fullName evidence="2">phytanoyl-CoA dioxygenase</fullName>
        <ecNumber evidence="2">1.14.11.18</ecNumber>
    </recommendedName>
    <alternativeName>
        <fullName evidence="3">Phytanic acid oxidase</fullName>
    </alternativeName>
    <alternativeName>
        <fullName evidence="4">Phytanoyl-CoA alpha-hydroxylase</fullName>
    </alternativeName>
</protein>
<keyword evidence="5" id="KW-0223">Dioxygenase</keyword>
<evidence type="ECO:0000256" key="4">
    <source>
        <dbReference type="ARBA" id="ARBA00034924"/>
    </source>
</evidence>
<dbReference type="InterPro" id="IPR047128">
    <property type="entry name" value="PhyH"/>
</dbReference>
<dbReference type="PANTHER" id="PTHR21308:SF1">
    <property type="entry name" value="PHYTANOYL-COA DIOXYGENASE, PEROXISOMAL"/>
    <property type="match status" value="1"/>
</dbReference>
<dbReference type="Gene3D" id="2.60.120.620">
    <property type="entry name" value="q2cbj1_9rhob like domain"/>
    <property type="match status" value="1"/>
</dbReference>
<dbReference type="GO" id="GO:0048244">
    <property type="term" value="F:phytanoyl-CoA dioxygenase activity"/>
    <property type="evidence" value="ECO:0007669"/>
    <property type="project" value="UniProtKB-EC"/>
</dbReference>
<dbReference type="Pfam" id="PF05721">
    <property type="entry name" value="PhyH"/>
    <property type="match status" value="1"/>
</dbReference>
<keyword evidence="6" id="KW-1185">Reference proteome</keyword>
<reference evidence="5 6" key="1">
    <citation type="journal article" date="2021" name="Elife">
        <title>Chloroplast acquisition without the gene transfer in kleptoplastic sea slugs, Plakobranchus ocellatus.</title>
        <authorList>
            <person name="Maeda T."/>
            <person name="Takahashi S."/>
            <person name="Yoshida T."/>
            <person name="Shimamura S."/>
            <person name="Takaki Y."/>
            <person name="Nagai Y."/>
            <person name="Toyoda A."/>
            <person name="Suzuki Y."/>
            <person name="Arimoto A."/>
            <person name="Ishii H."/>
            <person name="Satoh N."/>
            <person name="Nishiyama T."/>
            <person name="Hasebe M."/>
            <person name="Maruyama T."/>
            <person name="Minagawa J."/>
            <person name="Obokata J."/>
            <person name="Shigenobu S."/>
        </authorList>
    </citation>
    <scope>NUCLEOTIDE SEQUENCE [LARGE SCALE GENOMIC DNA]</scope>
</reference>
<name>A0AAV4IIZ1_9GAST</name>
<evidence type="ECO:0000313" key="6">
    <source>
        <dbReference type="Proteomes" id="UP000762676"/>
    </source>
</evidence>
<evidence type="ECO:0000256" key="1">
    <source>
        <dbReference type="ARBA" id="ARBA00005830"/>
    </source>
</evidence>
<organism evidence="5 6">
    <name type="scientific">Elysia marginata</name>
    <dbReference type="NCBI Taxonomy" id="1093978"/>
    <lineage>
        <taxon>Eukaryota</taxon>
        <taxon>Metazoa</taxon>
        <taxon>Spiralia</taxon>
        <taxon>Lophotrochozoa</taxon>
        <taxon>Mollusca</taxon>
        <taxon>Gastropoda</taxon>
        <taxon>Heterobranchia</taxon>
        <taxon>Euthyneura</taxon>
        <taxon>Panpulmonata</taxon>
        <taxon>Sacoglossa</taxon>
        <taxon>Placobranchoidea</taxon>
        <taxon>Plakobranchidae</taxon>
        <taxon>Elysia</taxon>
    </lineage>
</organism>
<comment type="caution">
    <text evidence="5">The sequence shown here is derived from an EMBL/GenBank/DDBJ whole genome shotgun (WGS) entry which is preliminary data.</text>
</comment>
<dbReference type="Proteomes" id="UP000762676">
    <property type="component" value="Unassembled WGS sequence"/>
</dbReference>
<dbReference type="AlphaFoldDB" id="A0AAV4IIZ1"/>
<dbReference type="EMBL" id="BMAT01009615">
    <property type="protein sequence ID" value="GFS09900.1"/>
    <property type="molecule type" value="Genomic_DNA"/>
</dbReference>
<dbReference type="PANTHER" id="PTHR21308">
    <property type="entry name" value="PHYTANOYL-COA ALPHA-HYDROXYLASE"/>
    <property type="match status" value="1"/>
</dbReference>
<dbReference type="InterPro" id="IPR008775">
    <property type="entry name" value="Phytyl_CoA_dOase-like"/>
</dbReference>
<evidence type="ECO:0000256" key="3">
    <source>
        <dbReference type="ARBA" id="ARBA00034921"/>
    </source>
</evidence>
<evidence type="ECO:0000313" key="5">
    <source>
        <dbReference type="EMBL" id="GFS09900.1"/>
    </source>
</evidence>
<comment type="similarity">
    <text evidence="1">Belongs to the PhyH family.</text>
</comment>
<gene>
    <name evidence="5" type="ORF">ElyMa_004794500</name>
</gene>